<keyword evidence="2" id="KW-1185">Reference proteome</keyword>
<sequence>MKDESDQMAIPPLFRCPISLDLFKDPVTLSTGQTYDRSSIEEWLSAGNLTCPVTMQPLHDPSIIVPNHALRHLIDHWLRVGDLGPASSSPSPHHPSLVSLRNDLESEGVAVIVKSRGVQKIQALCEESPGVAGALVRSGMVALLLRLAFGGAESDTSGEGADLVEQALRCALSLLDHGGVEDINVLEEGSMLRSMLFLLNHSSGDVVKAGICRLVEKVALSPSSGVKGLHAKLGEDTALLKSIVSLLRQQPQVSDAAIAAVKSLCHLQPIRENLVREGALGGLIAYISLAKKSRQARLVLPPALATVEQLLLEVESSKEAILDDPDGVRTLVEMVFRVSGHETSESAVMSLTILCGDSPAAREEAIEAGVVTQLLLLIQSQCSGRIKTQARMLLKLLGS</sequence>
<dbReference type="Proteomes" id="UP001057402">
    <property type="component" value="Chromosome 2"/>
</dbReference>
<gene>
    <name evidence="1" type="ORF">MLD38_003254</name>
</gene>
<comment type="caution">
    <text evidence="1">The sequence shown here is derived from an EMBL/GenBank/DDBJ whole genome shotgun (WGS) entry which is preliminary data.</text>
</comment>
<name>A0ACB9S181_9MYRT</name>
<dbReference type="EMBL" id="CM042881">
    <property type="protein sequence ID" value="KAI4385201.1"/>
    <property type="molecule type" value="Genomic_DNA"/>
</dbReference>
<accession>A0ACB9S181</accession>
<evidence type="ECO:0000313" key="1">
    <source>
        <dbReference type="EMBL" id="KAI4385201.1"/>
    </source>
</evidence>
<evidence type="ECO:0000313" key="2">
    <source>
        <dbReference type="Proteomes" id="UP001057402"/>
    </source>
</evidence>
<organism evidence="1 2">
    <name type="scientific">Melastoma candidum</name>
    <dbReference type="NCBI Taxonomy" id="119954"/>
    <lineage>
        <taxon>Eukaryota</taxon>
        <taxon>Viridiplantae</taxon>
        <taxon>Streptophyta</taxon>
        <taxon>Embryophyta</taxon>
        <taxon>Tracheophyta</taxon>
        <taxon>Spermatophyta</taxon>
        <taxon>Magnoliopsida</taxon>
        <taxon>eudicotyledons</taxon>
        <taxon>Gunneridae</taxon>
        <taxon>Pentapetalae</taxon>
        <taxon>rosids</taxon>
        <taxon>malvids</taxon>
        <taxon>Myrtales</taxon>
        <taxon>Melastomataceae</taxon>
        <taxon>Melastomatoideae</taxon>
        <taxon>Melastomateae</taxon>
        <taxon>Melastoma</taxon>
    </lineage>
</organism>
<protein>
    <submittedName>
        <fullName evidence="1">Uncharacterized protein</fullName>
    </submittedName>
</protein>
<proteinExistence type="predicted"/>
<reference evidence="2" key="1">
    <citation type="journal article" date="2023" name="Front. Plant Sci.">
        <title>Chromosomal-level genome assembly of Melastoma candidum provides insights into trichome evolution.</title>
        <authorList>
            <person name="Zhong Y."/>
            <person name="Wu W."/>
            <person name="Sun C."/>
            <person name="Zou P."/>
            <person name="Liu Y."/>
            <person name="Dai S."/>
            <person name="Zhou R."/>
        </authorList>
    </citation>
    <scope>NUCLEOTIDE SEQUENCE [LARGE SCALE GENOMIC DNA]</scope>
</reference>